<organism evidence="1 2">
    <name type="scientific">Gemmata obscuriglobus</name>
    <dbReference type="NCBI Taxonomy" id="114"/>
    <lineage>
        <taxon>Bacteria</taxon>
        <taxon>Pseudomonadati</taxon>
        <taxon>Planctomycetota</taxon>
        <taxon>Planctomycetia</taxon>
        <taxon>Gemmatales</taxon>
        <taxon>Gemmataceae</taxon>
        <taxon>Gemmata</taxon>
    </lineage>
</organism>
<protein>
    <submittedName>
        <fullName evidence="1">Uncharacterized protein</fullName>
    </submittedName>
</protein>
<sequence length="130" mass="14140">MLLLHPEIAARSCDDCARHLYHDRGPGQFGHRVERGGRPVARPRGVKPPCQWCPKVAPGDEPVPASAQDLSEKNRAAYLHFLECDAVGAFPPDPIVRRNAAIIRGARAAAERAERARHGLLTLGSLLKGL</sequence>
<evidence type="ECO:0000313" key="1">
    <source>
        <dbReference type="EMBL" id="AWM35908.1"/>
    </source>
</evidence>
<keyword evidence="2" id="KW-1185">Reference proteome</keyword>
<name>A0A2Z3GRG3_9BACT</name>
<evidence type="ECO:0000313" key="2">
    <source>
        <dbReference type="Proteomes" id="UP000245802"/>
    </source>
</evidence>
<reference evidence="1 2" key="1">
    <citation type="submission" date="2018-01" db="EMBL/GenBank/DDBJ databases">
        <title>G. obscuriglobus.</title>
        <authorList>
            <person name="Franke J."/>
            <person name="Blomberg W."/>
            <person name="Selmecki A."/>
        </authorList>
    </citation>
    <scope>NUCLEOTIDE SEQUENCE [LARGE SCALE GENOMIC DNA]</scope>
    <source>
        <strain evidence="1 2">DSM 5831</strain>
    </source>
</reference>
<dbReference type="KEGG" id="gog:C1280_02035"/>
<dbReference type="Proteomes" id="UP000245802">
    <property type="component" value="Chromosome"/>
</dbReference>
<accession>A0A2Z3GRG3</accession>
<dbReference type="RefSeq" id="WP_010042900.1">
    <property type="nucleotide sequence ID" value="NZ_CP025958.1"/>
</dbReference>
<dbReference type="EMBL" id="CP025958">
    <property type="protein sequence ID" value="AWM35908.1"/>
    <property type="molecule type" value="Genomic_DNA"/>
</dbReference>
<proteinExistence type="predicted"/>
<gene>
    <name evidence="1" type="ORF">C1280_02035</name>
</gene>
<dbReference type="AlphaFoldDB" id="A0A2Z3GRG3"/>